<dbReference type="Pfam" id="PF14016">
    <property type="entry name" value="DUF4232"/>
    <property type="match status" value="1"/>
</dbReference>
<comment type="caution">
    <text evidence="3">The sequence shown here is derived from an EMBL/GenBank/DDBJ whole genome shotgun (WGS) entry which is preliminary data.</text>
</comment>
<name>A0ABS5AQT6_9PSEU</name>
<dbReference type="Proteomes" id="UP001519363">
    <property type="component" value="Unassembled WGS sequence"/>
</dbReference>
<gene>
    <name evidence="3" type="ORF">JOF53_007799</name>
</gene>
<feature type="chain" id="PRO_5045324034" description="DUF4232 domain-containing protein" evidence="1">
    <location>
        <begin position="23"/>
        <end position="192"/>
    </location>
</feature>
<dbReference type="RefSeq" id="WP_086781027.1">
    <property type="nucleotide sequence ID" value="NZ_JAGIOO010000001.1"/>
</dbReference>
<accession>A0ABS5AQT6</accession>
<evidence type="ECO:0000256" key="1">
    <source>
        <dbReference type="SAM" id="SignalP"/>
    </source>
</evidence>
<evidence type="ECO:0000313" key="3">
    <source>
        <dbReference type="EMBL" id="MBP2478927.1"/>
    </source>
</evidence>
<feature type="signal peptide" evidence="1">
    <location>
        <begin position="1"/>
        <end position="22"/>
    </location>
</feature>
<reference evidence="3 4" key="1">
    <citation type="submission" date="2021-03" db="EMBL/GenBank/DDBJ databases">
        <title>Sequencing the genomes of 1000 actinobacteria strains.</title>
        <authorList>
            <person name="Klenk H.-P."/>
        </authorList>
    </citation>
    <scope>NUCLEOTIDE SEQUENCE [LARGE SCALE GENOMIC DNA]</scope>
    <source>
        <strain evidence="3 4">DSM 44580</strain>
    </source>
</reference>
<evidence type="ECO:0000313" key="4">
    <source>
        <dbReference type="Proteomes" id="UP001519363"/>
    </source>
</evidence>
<organism evidence="3 4">
    <name type="scientific">Crossiella equi</name>
    <dbReference type="NCBI Taxonomy" id="130796"/>
    <lineage>
        <taxon>Bacteria</taxon>
        <taxon>Bacillati</taxon>
        <taxon>Actinomycetota</taxon>
        <taxon>Actinomycetes</taxon>
        <taxon>Pseudonocardiales</taxon>
        <taxon>Pseudonocardiaceae</taxon>
        <taxon>Crossiella</taxon>
    </lineage>
</organism>
<sequence>MVRRWVAALVVALGLTACGSYGVSPHTLPGKPSPLANGQPVPTTSGLRPGDCGARQLAFTRGRLGEARFKYGETTGFLGRVRNTGDRPCALAELGTWALLSATGRPMPSEQRFLVSATAGAVSLAPGEVALVRVLYSQSPFELEGRGEPCLIVESISFTPAGDTQALTVPLHDGVCDYGRINLTGWAKTDVF</sequence>
<proteinExistence type="predicted"/>
<protein>
    <recommendedName>
        <fullName evidence="2">DUF4232 domain-containing protein</fullName>
    </recommendedName>
</protein>
<feature type="domain" description="DUF4232" evidence="2">
    <location>
        <begin position="52"/>
        <end position="186"/>
    </location>
</feature>
<dbReference type="EMBL" id="JAGIOO010000001">
    <property type="protein sequence ID" value="MBP2478927.1"/>
    <property type="molecule type" value="Genomic_DNA"/>
</dbReference>
<keyword evidence="4" id="KW-1185">Reference proteome</keyword>
<evidence type="ECO:0000259" key="2">
    <source>
        <dbReference type="Pfam" id="PF14016"/>
    </source>
</evidence>
<dbReference type="PROSITE" id="PS51257">
    <property type="entry name" value="PROKAR_LIPOPROTEIN"/>
    <property type="match status" value="1"/>
</dbReference>
<dbReference type="InterPro" id="IPR025326">
    <property type="entry name" value="DUF4232"/>
</dbReference>
<keyword evidence="1" id="KW-0732">Signal</keyword>